<proteinExistence type="predicted"/>
<gene>
    <name evidence="2" type="ORF">ALC62_05922</name>
</gene>
<evidence type="ECO:0000313" key="2">
    <source>
        <dbReference type="EMBL" id="KYN03259.1"/>
    </source>
</evidence>
<sequence length="61" mass="6741">MNERETTCVANDSSRETAGPPMTTHRLWHSAWMGKVDPKSVTIFAGRSSGLTQVWTDHAVP</sequence>
<reference evidence="2 3" key="1">
    <citation type="submission" date="2016-03" db="EMBL/GenBank/DDBJ databases">
        <title>Cyphomyrmex costatus WGS genome.</title>
        <authorList>
            <person name="Nygaard S."/>
            <person name="Hu H."/>
            <person name="Boomsma J."/>
            <person name="Zhang G."/>
        </authorList>
    </citation>
    <scope>NUCLEOTIDE SEQUENCE [LARGE SCALE GENOMIC DNA]</scope>
    <source>
        <strain evidence="2">MS0001</strain>
        <tissue evidence="2">Whole body</tissue>
    </source>
</reference>
<evidence type="ECO:0000256" key="1">
    <source>
        <dbReference type="SAM" id="MobiDB-lite"/>
    </source>
</evidence>
<organism evidence="2 3">
    <name type="scientific">Cyphomyrmex costatus</name>
    <dbReference type="NCBI Taxonomy" id="456900"/>
    <lineage>
        <taxon>Eukaryota</taxon>
        <taxon>Metazoa</taxon>
        <taxon>Ecdysozoa</taxon>
        <taxon>Arthropoda</taxon>
        <taxon>Hexapoda</taxon>
        <taxon>Insecta</taxon>
        <taxon>Pterygota</taxon>
        <taxon>Neoptera</taxon>
        <taxon>Endopterygota</taxon>
        <taxon>Hymenoptera</taxon>
        <taxon>Apocrita</taxon>
        <taxon>Aculeata</taxon>
        <taxon>Formicoidea</taxon>
        <taxon>Formicidae</taxon>
        <taxon>Myrmicinae</taxon>
        <taxon>Cyphomyrmex</taxon>
    </lineage>
</organism>
<evidence type="ECO:0000313" key="3">
    <source>
        <dbReference type="Proteomes" id="UP000078542"/>
    </source>
</evidence>
<accession>A0A195CT04</accession>
<feature type="region of interest" description="Disordered" evidence="1">
    <location>
        <begin position="1"/>
        <end position="23"/>
    </location>
</feature>
<protein>
    <submittedName>
        <fullName evidence="2">Uncharacterized protein</fullName>
    </submittedName>
</protein>
<keyword evidence="3" id="KW-1185">Reference proteome</keyword>
<dbReference type="AlphaFoldDB" id="A0A195CT04"/>
<dbReference type="EMBL" id="KQ977372">
    <property type="protein sequence ID" value="KYN03259.1"/>
    <property type="molecule type" value="Genomic_DNA"/>
</dbReference>
<dbReference type="Proteomes" id="UP000078542">
    <property type="component" value="Unassembled WGS sequence"/>
</dbReference>
<name>A0A195CT04_9HYME</name>